<feature type="transmembrane region" description="Helical" evidence="12">
    <location>
        <begin position="327"/>
        <end position="347"/>
    </location>
</feature>
<protein>
    <recommendedName>
        <fullName evidence="10">intramembrane prenyl-peptidase Rce1</fullName>
        <ecNumber evidence="10">3.4.26.1</ecNumber>
    </recommendedName>
</protein>
<keyword evidence="4 12" id="KW-0812">Transmembrane</keyword>
<reference evidence="14 15" key="1">
    <citation type="journal article" date="2012" name="PLoS Pathog.">
        <title>Diverse lifestyles and strategies of plant pathogenesis encoded in the genomes of eighteen Dothideomycetes fungi.</title>
        <authorList>
            <person name="Ohm R.A."/>
            <person name="Feau N."/>
            <person name="Henrissat B."/>
            <person name="Schoch C.L."/>
            <person name="Horwitz B.A."/>
            <person name="Barry K.W."/>
            <person name="Condon B.J."/>
            <person name="Copeland A.C."/>
            <person name="Dhillon B."/>
            <person name="Glaser F."/>
            <person name="Hesse C.N."/>
            <person name="Kosti I."/>
            <person name="LaButti K."/>
            <person name="Lindquist E.A."/>
            <person name="Lucas S."/>
            <person name="Salamov A.A."/>
            <person name="Bradshaw R.E."/>
            <person name="Ciuffetti L."/>
            <person name="Hamelin R.C."/>
            <person name="Kema G.H.J."/>
            <person name="Lawrence C."/>
            <person name="Scott J.A."/>
            <person name="Spatafora J.W."/>
            <person name="Turgeon B.G."/>
            <person name="de Wit P.J.G.M."/>
            <person name="Zhong S."/>
            <person name="Goodwin S.B."/>
            <person name="Grigoriev I.V."/>
        </authorList>
    </citation>
    <scope>NUCLEOTIDE SEQUENCE [LARGE SCALE GENOMIC DNA]</scope>
    <source>
        <strain evidence="15">28A</strain>
    </source>
</reference>
<evidence type="ECO:0000256" key="3">
    <source>
        <dbReference type="ARBA" id="ARBA00022670"/>
    </source>
</evidence>
<gene>
    <name evidence="14" type="ORF">SETTUDRAFT_27293</name>
</gene>
<feature type="transmembrane region" description="Helical" evidence="12">
    <location>
        <begin position="98"/>
        <end position="117"/>
    </location>
</feature>
<keyword evidence="5" id="KW-0378">Hydrolase</keyword>
<evidence type="ECO:0000313" key="14">
    <source>
        <dbReference type="EMBL" id="EOA88487.1"/>
    </source>
</evidence>
<feature type="transmembrane region" description="Helical" evidence="12">
    <location>
        <begin position="58"/>
        <end position="77"/>
    </location>
</feature>
<evidence type="ECO:0000256" key="9">
    <source>
        <dbReference type="ARBA" id="ARBA00047280"/>
    </source>
</evidence>
<evidence type="ECO:0000256" key="12">
    <source>
        <dbReference type="SAM" id="Phobius"/>
    </source>
</evidence>
<dbReference type="HOGENOM" id="CLU_049909_1_1_1"/>
<evidence type="ECO:0000256" key="2">
    <source>
        <dbReference type="ARBA" id="ARBA00006897"/>
    </source>
</evidence>
<organism evidence="14 15">
    <name type="scientific">Exserohilum turcicum (strain 28A)</name>
    <name type="common">Northern leaf blight fungus</name>
    <name type="synonym">Setosphaeria turcica</name>
    <dbReference type="NCBI Taxonomy" id="671987"/>
    <lineage>
        <taxon>Eukaryota</taxon>
        <taxon>Fungi</taxon>
        <taxon>Dikarya</taxon>
        <taxon>Ascomycota</taxon>
        <taxon>Pezizomycotina</taxon>
        <taxon>Dothideomycetes</taxon>
        <taxon>Pleosporomycetidae</taxon>
        <taxon>Pleosporales</taxon>
        <taxon>Pleosporineae</taxon>
        <taxon>Pleosporaceae</taxon>
        <taxon>Exserohilum</taxon>
    </lineage>
</organism>
<keyword evidence="3" id="KW-0645">Protease</keyword>
<comment type="subcellular location">
    <subcellularLocation>
        <location evidence="1">Endoplasmic reticulum membrane</location>
        <topology evidence="1">Multi-pass membrane protein</topology>
    </subcellularLocation>
</comment>
<dbReference type="EC" id="3.4.26.1" evidence="10"/>
<reference evidence="14 15" key="2">
    <citation type="journal article" date="2013" name="PLoS Genet.">
        <title>Comparative genome structure, secondary metabolite, and effector coding capacity across Cochliobolus pathogens.</title>
        <authorList>
            <person name="Condon B.J."/>
            <person name="Leng Y."/>
            <person name="Wu D."/>
            <person name="Bushley K.E."/>
            <person name="Ohm R.A."/>
            <person name="Otillar R."/>
            <person name="Martin J."/>
            <person name="Schackwitz W."/>
            <person name="Grimwood J."/>
            <person name="MohdZainudin N."/>
            <person name="Xue C."/>
            <person name="Wang R."/>
            <person name="Manning V.A."/>
            <person name="Dhillon B."/>
            <person name="Tu Z.J."/>
            <person name="Steffenson B.J."/>
            <person name="Salamov A."/>
            <person name="Sun H."/>
            <person name="Lowry S."/>
            <person name="LaButti K."/>
            <person name="Han J."/>
            <person name="Copeland A."/>
            <person name="Lindquist E."/>
            <person name="Barry K."/>
            <person name="Schmutz J."/>
            <person name="Baker S.E."/>
            <person name="Ciuffetti L.M."/>
            <person name="Grigoriev I.V."/>
            <person name="Zhong S."/>
            <person name="Turgeon B.G."/>
        </authorList>
    </citation>
    <scope>NUCLEOTIDE SEQUENCE [LARGE SCALE GENOMIC DNA]</scope>
    <source>
        <strain evidence="15">28A</strain>
    </source>
</reference>
<dbReference type="AlphaFoldDB" id="R0KKH9"/>
<dbReference type="eggNOG" id="KOG4130">
    <property type="taxonomic scope" value="Eukaryota"/>
</dbReference>
<evidence type="ECO:0000256" key="8">
    <source>
        <dbReference type="ARBA" id="ARBA00023136"/>
    </source>
</evidence>
<evidence type="ECO:0000256" key="5">
    <source>
        <dbReference type="ARBA" id="ARBA00022801"/>
    </source>
</evidence>
<dbReference type="Proteomes" id="UP000016935">
    <property type="component" value="Unassembled WGS sequence"/>
</dbReference>
<feature type="region of interest" description="Disordered" evidence="11">
    <location>
        <begin position="25"/>
        <end position="48"/>
    </location>
</feature>
<dbReference type="PANTHER" id="PTHR13046">
    <property type="entry name" value="PROTEASE U48 CAAX PRENYL PROTEASE RCE1"/>
    <property type="match status" value="1"/>
</dbReference>
<comment type="catalytic activity">
    <reaction evidence="9">
        <text>Hydrolyzes the peptide bond -P2-(S-farnesyl or geranylgeranyl)C-P1'-P2'-P3'-COOH where P1' and P2' are amino acids with aliphatic sidechains and P3' is any C-terminal residue.</text>
        <dbReference type="EC" id="3.4.26.1"/>
    </reaction>
</comment>
<evidence type="ECO:0000256" key="10">
    <source>
        <dbReference type="ARBA" id="ARBA00049729"/>
    </source>
</evidence>
<dbReference type="InterPro" id="IPR039731">
    <property type="entry name" value="Rce1"/>
</dbReference>
<dbReference type="OrthoDB" id="271604at2759"/>
<evidence type="ECO:0000256" key="4">
    <source>
        <dbReference type="ARBA" id="ARBA00022692"/>
    </source>
</evidence>
<evidence type="ECO:0000256" key="6">
    <source>
        <dbReference type="ARBA" id="ARBA00022824"/>
    </source>
</evidence>
<keyword evidence="7 12" id="KW-1133">Transmembrane helix</keyword>
<dbReference type="GO" id="GO:0004222">
    <property type="term" value="F:metalloendopeptidase activity"/>
    <property type="evidence" value="ECO:0007669"/>
    <property type="project" value="InterPro"/>
</dbReference>
<sequence>MVPPPAGWRHRFSALQAVYERHVKGGKSPSIGSRLPLPLDARSNPPPVPQPPLLSAKAAALLSAAYVFTYVIPFYLSSATRPSPTLTRDAPSSIRARVRAVTLSTLLCCVLTVVVLHQHEASFSQIVSLLGLWPVSPLDTIRTMLLVMILFAGPLFEHGIVDGEWREWIQLHGLRESLSSWIGYRNFVVGPISEELVWRSFIVPLHVLAHFSGKQIVFLTPLYFGIAHVHHLYEFRITHREVPLVVAIARSLFQFTYTSLFGFFAAFVFIRTGNVYTCVLAHAFCNWMGLPRFYGRVGVEAGVPIGPPDIDKKDDDQKGRPVYQGKGIGWTVAYYLILVAGAVGFYYQLFPLTESSHALPVTLTKT</sequence>
<proteinExistence type="inferred from homology"/>
<dbReference type="EMBL" id="KB908537">
    <property type="protein sequence ID" value="EOA88487.1"/>
    <property type="molecule type" value="Genomic_DNA"/>
</dbReference>
<feature type="transmembrane region" description="Helical" evidence="12">
    <location>
        <begin position="137"/>
        <end position="156"/>
    </location>
</feature>
<name>R0KKH9_EXST2</name>
<dbReference type="STRING" id="671987.R0KKH9"/>
<evidence type="ECO:0000256" key="7">
    <source>
        <dbReference type="ARBA" id="ARBA00022989"/>
    </source>
</evidence>
<evidence type="ECO:0000256" key="1">
    <source>
        <dbReference type="ARBA" id="ARBA00004477"/>
    </source>
</evidence>
<dbReference type="GO" id="GO:0005789">
    <property type="term" value="C:endoplasmic reticulum membrane"/>
    <property type="evidence" value="ECO:0007669"/>
    <property type="project" value="UniProtKB-SubCell"/>
</dbReference>
<evidence type="ECO:0000259" key="13">
    <source>
        <dbReference type="Pfam" id="PF02517"/>
    </source>
</evidence>
<keyword evidence="8 12" id="KW-0472">Membrane</keyword>
<dbReference type="Pfam" id="PF02517">
    <property type="entry name" value="Rce1-like"/>
    <property type="match status" value="1"/>
</dbReference>
<keyword evidence="6" id="KW-0256">Endoplasmic reticulum</keyword>
<feature type="transmembrane region" description="Helical" evidence="12">
    <location>
        <begin position="216"/>
        <end position="233"/>
    </location>
</feature>
<feature type="transmembrane region" description="Helical" evidence="12">
    <location>
        <begin position="245"/>
        <end position="270"/>
    </location>
</feature>
<keyword evidence="15" id="KW-1185">Reference proteome</keyword>
<comment type="similarity">
    <text evidence="2">Belongs to the peptidase U48 family.</text>
</comment>
<accession>R0KKH9</accession>
<dbReference type="RefSeq" id="XP_008023707.1">
    <property type="nucleotide sequence ID" value="XM_008025516.1"/>
</dbReference>
<dbReference type="GeneID" id="19403109"/>
<feature type="domain" description="CAAX prenyl protease 2/Lysostaphin resistance protein A-like" evidence="13">
    <location>
        <begin position="180"/>
        <end position="288"/>
    </location>
</feature>
<dbReference type="GO" id="GO:0071586">
    <property type="term" value="P:CAAX-box protein processing"/>
    <property type="evidence" value="ECO:0007669"/>
    <property type="project" value="InterPro"/>
</dbReference>
<dbReference type="PANTHER" id="PTHR13046:SF0">
    <property type="entry name" value="CAAX PRENYL PROTEASE 2"/>
    <property type="match status" value="1"/>
</dbReference>
<dbReference type="InterPro" id="IPR003675">
    <property type="entry name" value="Rce1/LyrA-like_dom"/>
</dbReference>
<evidence type="ECO:0000313" key="15">
    <source>
        <dbReference type="Proteomes" id="UP000016935"/>
    </source>
</evidence>
<evidence type="ECO:0000256" key="11">
    <source>
        <dbReference type="SAM" id="MobiDB-lite"/>
    </source>
</evidence>